<name>A0A0E9P8V9_ANGAN</name>
<accession>A0A0E9P8V9</accession>
<dbReference type="AlphaFoldDB" id="A0A0E9P8V9"/>
<reference evidence="1" key="1">
    <citation type="submission" date="2014-11" db="EMBL/GenBank/DDBJ databases">
        <authorList>
            <person name="Amaro Gonzalez C."/>
        </authorList>
    </citation>
    <scope>NUCLEOTIDE SEQUENCE</scope>
</reference>
<organism evidence="1">
    <name type="scientific">Anguilla anguilla</name>
    <name type="common">European freshwater eel</name>
    <name type="synonym">Muraena anguilla</name>
    <dbReference type="NCBI Taxonomy" id="7936"/>
    <lineage>
        <taxon>Eukaryota</taxon>
        <taxon>Metazoa</taxon>
        <taxon>Chordata</taxon>
        <taxon>Craniata</taxon>
        <taxon>Vertebrata</taxon>
        <taxon>Euteleostomi</taxon>
        <taxon>Actinopterygii</taxon>
        <taxon>Neopterygii</taxon>
        <taxon>Teleostei</taxon>
        <taxon>Anguilliformes</taxon>
        <taxon>Anguillidae</taxon>
        <taxon>Anguilla</taxon>
    </lineage>
</organism>
<evidence type="ECO:0000313" key="1">
    <source>
        <dbReference type="EMBL" id="JAH01106.1"/>
    </source>
</evidence>
<protein>
    <submittedName>
        <fullName evidence="1">Uncharacterized protein</fullName>
    </submittedName>
</protein>
<proteinExistence type="predicted"/>
<sequence>MCPLFHVFLSLRMSIFIPKPYPSPGIGNIFCHFFCNANLSCDAKVFCVVPEDKKRLGYPDFTLKIFCFEICTLWEDVNL</sequence>
<dbReference type="EMBL" id="GBXM01107471">
    <property type="protein sequence ID" value="JAH01106.1"/>
    <property type="molecule type" value="Transcribed_RNA"/>
</dbReference>
<reference evidence="1" key="2">
    <citation type="journal article" date="2015" name="Fish Shellfish Immunol.">
        <title>Early steps in the European eel (Anguilla anguilla)-Vibrio vulnificus interaction in the gills: Role of the RtxA13 toxin.</title>
        <authorList>
            <person name="Callol A."/>
            <person name="Pajuelo D."/>
            <person name="Ebbesson L."/>
            <person name="Teles M."/>
            <person name="MacKenzie S."/>
            <person name="Amaro C."/>
        </authorList>
    </citation>
    <scope>NUCLEOTIDE SEQUENCE</scope>
</reference>